<organism evidence="6">
    <name type="scientific">Anisakis simplex</name>
    <name type="common">Herring worm</name>
    <dbReference type="NCBI Taxonomy" id="6269"/>
    <lineage>
        <taxon>Eukaryota</taxon>
        <taxon>Metazoa</taxon>
        <taxon>Ecdysozoa</taxon>
        <taxon>Nematoda</taxon>
        <taxon>Chromadorea</taxon>
        <taxon>Rhabditida</taxon>
        <taxon>Spirurina</taxon>
        <taxon>Ascaridomorpha</taxon>
        <taxon>Ascaridoidea</taxon>
        <taxon>Anisakidae</taxon>
        <taxon>Anisakis</taxon>
        <taxon>Anisakis simplex complex</taxon>
    </lineage>
</organism>
<dbReference type="EMBL" id="UYRR01030320">
    <property type="protein sequence ID" value="VDK41081.1"/>
    <property type="molecule type" value="Genomic_DNA"/>
</dbReference>
<name>A0A0M3JQH2_ANISI</name>
<evidence type="ECO:0000313" key="3">
    <source>
        <dbReference type="EMBL" id="VDK41081.1"/>
    </source>
</evidence>
<evidence type="ECO:0000313" key="6">
    <source>
        <dbReference type="WBParaSite" id="ASIM_0000992301-mRNA-1"/>
    </source>
</evidence>
<accession>A0A0M3JQH2</accession>
<dbReference type="AlphaFoldDB" id="A0A0M3JQH2"/>
<keyword evidence="4" id="KW-1185">Reference proteome</keyword>
<dbReference type="Proteomes" id="UP000267096">
    <property type="component" value="Unassembled WGS sequence"/>
</dbReference>
<proteinExistence type="predicted"/>
<dbReference type="EMBL" id="UYRR01029515">
    <property type="protein sequence ID" value="VDK40147.1"/>
    <property type="molecule type" value="Genomic_DNA"/>
</dbReference>
<evidence type="ECO:0000313" key="2">
    <source>
        <dbReference type="EMBL" id="VDK40147.1"/>
    </source>
</evidence>
<reference evidence="2 4" key="2">
    <citation type="submission" date="2018-11" db="EMBL/GenBank/DDBJ databases">
        <authorList>
            <consortium name="Pathogen Informatics"/>
        </authorList>
    </citation>
    <scope>NUCLEOTIDE SEQUENCE [LARGE SCALE GENOMIC DNA]</scope>
</reference>
<reference evidence="5 6" key="1">
    <citation type="submission" date="2017-02" db="UniProtKB">
        <authorList>
            <consortium name="WormBaseParasite"/>
        </authorList>
    </citation>
    <scope>IDENTIFICATION</scope>
</reference>
<evidence type="ECO:0000313" key="5">
    <source>
        <dbReference type="WBParaSite" id="ASIM_0000979301-mRNA-1"/>
    </source>
</evidence>
<keyword evidence="1" id="KW-0732">Signal</keyword>
<gene>
    <name evidence="2" type="ORF">ASIM_LOCUS9535</name>
    <name evidence="3" type="ORF">ASIM_LOCUS9650</name>
</gene>
<sequence length="51" mass="6096">MWLVIWCCLLGLTFAQYYDPTTRDYTEICIDFAEIAQEKYCQVSDSECFLR</sequence>
<feature type="chain" id="PRO_5011860154" evidence="1">
    <location>
        <begin position="16"/>
        <end position="51"/>
    </location>
</feature>
<dbReference type="WBParaSite" id="ASIM_0000979301-mRNA-1">
    <property type="protein sequence ID" value="ASIM_0000979301-mRNA-1"/>
    <property type="gene ID" value="ASIM_0000979301"/>
</dbReference>
<evidence type="ECO:0000313" key="4">
    <source>
        <dbReference type="Proteomes" id="UP000267096"/>
    </source>
</evidence>
<dbReference type="OrthoDB" id="5839453at2759"/>
<feature type="signal peptide" evidence="1">
    <location>
        <begin position="1"/>
        <end position="15"/>
    </location>
</feature>
<dbReference type="WBParaSite" id="ASIM_0000992301-mRNA-1">
    <property type="protein sequence ID" value="ASIM_0000992301-mRNA-1"/>
    <property type="gene ID" value="ASIM_0000992301"/>
</dbReference>
<evidence type="ECO:0000256" key="1">
    <source>
        <dbReference type="SAM" id="SignalP"/>
    </source>
</evidence>
<protein>
    <submittedName>
        <fullName evidence="5 6">Venom protein</fullName>
    </submittedName>
</protein>